<dbReference type="CDD" id="cd12105">
    <property type="entry name" value="HmuY"/>
    <property type="match status" value="1"/>
</dbReference>
<organism evidence="1 2">
    <name type="scientific">Arcticibacter tournemirensis</name>
    <dbReference type="NCBI Taxonomy" id="699437"/>
    <lineage>
        <taxon>Bacteria</taxon>
        <taxon>Pseudomonadati</taxon>
        <taxon>Bacteroidota</taxon>
        <taxon>Sphingobacteriia</taxon>
        <taxon>Sphingobacteriales</taxon>
        <taxon>Sphingobacteriaceae</taxon>
        <taxon>Arcticibacter</taxon>
    </lineage>
</organism>
<gene>
    <name evidence="1" type="ORF">EKH83_09215</name>
</gene>
<reference evidence="1 2" key="1">
    <citation type="submission" date="2018-12" db="EMBL/GenBank/DDBJ databases">
        <title>The Draft Genome Sequence of the Soil Bacterium Pedobacter tournemirensis R1.</title>
        <authorList>
            <person name="He J."/>
        </authorList>
    </citation>
    <scope>NUCLEOTIDE SEQUENCE [LARGE SCALE GENOMIC DNA]</scope>
    <source>
        <strain evidence="1 2">R1</strain>
    </source>
</reference>
<evidence type="ECO:0008006" key="3">
    <source>
        <dbReference type="Google" id="ProtNLM"/>
    </source>
</evidence>
<protein>
    <recommendedName>
        <fullName evidence="3">HmuY family protein</fullName>
    </recommendedName>
</protein>
<comment type="caution">
    <text evidence="1">The sequence shown here is derived from an EMBL/GenBank/DDBJ whole genome shotgun (WGS) entry which is preliminary data.</text>
</comment>
<proteinExistence type="predicted"/>
<sequence>MNKSILILFLLIVVAIFPSCDKNDPPLPDNLIAFNTGDLGFDEGANELEVSVTASRVVDAATSITINLQTEDVAYGTEFTTEPAAVNNALTLTIPAGSASATFKIKKTAGLFLNGGEAIHFTITQVGQPSLAGELKELKVSFSAITSAGSNLQLEGGEGGSAAENSVFVDLSANRQTAVGRDEWDLGFYSGTDFRVIINNATGASAIKVDKTDLTKVSSADINPDDLKLGQGLGSFSLIDDVNGDITKTVIAAVSATESENKVYVINRKGGDRSVAPVADLYKVKISRKDNGYVLQYARLNETTVKSLEITKDAEYNFRYASFDNGLVAVEPKKDSWDFEWGWSMYFTGTIPYGFSDLVFINHHAGVQAAEVLTAVVSYEAFNESKLSGITFSGSRDVIGSKWRATTGTPGVKTDRFYLIKDAAGNIYKLKFISFIAEDGGVRGRPKLEYVLVKKGA</sequence>
<name>A0A4Q0MB71_9SPHI</name>
<dbReference type="RefSeq" id="WP_128769129.1">
    <property type="nucleotide sequence ID" value="NZ_RXOC01000005.1"/>
</dbReference>
<dbReference type="InterPro" id="IPR025921">
    <property type="entry name" value="HmuY"/>
</dbReference>
<accession>A0A4Q0MB71</accession>
<dbReference type="EMBL" id="RXOC01000005">
    <property type="protein sequence ID" value="RXF70056.1"/>
    <property type="molecule type" value="Genomic_DNA"/>
</dbReference>
<evidence type="ECO:0000313" key="2">
    <source>
        <dbReference type="Proteomes" id="UP000290848"/>
    </source>
</evidence>
<dbReference type="AlphaFoldDB" id="A0A4Q0MB71"/>
<dbReference type="Proteomes" id="UP000290848">
    <property type="component" value="Unassembled WGS sequence"/>
</dbReference>
<evidence type="ECO:0000313" key="1">
    <source>
        <dbReference type="EMBL" id="RXF70056.1"/>
    </source>
</evidence>
<dbReference type="Pfam" id="PF14064">
    <property type="entry name" value="HmuY"/>
    <property type="match status" value="1"/>
</dbReference>